<proteinExistence type="predicted"/>
<dbReference type="Proteomes" id="UP000762676">
    <property type="component" value="Unassembled WGS sequence"/>
</dbReference>
<comment type="caution">
    <text evidence="1">The sequence shown here is derived from an EMBL/GenBank/DDBJ whole genome shotgun (WGS) entry which is preliminary data.</text>
</comment>
<dbReference type="EMBL" id="BMAT01002739">
    <property type="protein sequence ID" value="GFS12786.1"/>
    <property type="molecule type" value="Genomic_DNA"/>
</dbReference>
<reference evidence="1 2" key="1">
    <citation type="journal article" date="2021" name="Elife">
        <title>Chloroplast acquisition without the gene transfer in kleptoplastic sea slugs, Plakobranchus ocellatus.</title>
        <authorList>
            <person name="Maeda T."/>
            <person name="Takahashi S."/>
            <person name="Yoshida T."/>
            <person name="Shimamura S."/>
            <person name="Takaki Y."/>
            <person name="Nagai Y."/>
            <person name="Toyoda A."/>
            <person name="Suzuki Y."/>
            <person name="Arimoto A."/>
            <person name="Ishii H."/>
            <person name="Satoh N."/>
            <person name="Nishiyama T."/>
            <person name="Hasebe M."/>
            <person name="Maruyama T."/>
            <person name="Minagawa J."/>
            <person name="Obokata J."/>
            <person name="Shigenobu S."/>
        </authorList>
    </citation>
    <scope>NUCLEOTIDE SEQUENCE [LARGE SCALE GENOMIC DNA]</scope>
</reference>
<dbReference type="AlphaFoldDB" id="A0AAV4IW99"/>
<protein>
    <submittedName>
        <fullName evidence="1">Uncharacterized protein</fullName>
    </submittedName>
</protein>
<sequence>MKDFSWFHMTRIAYGRLGRITCGRLERITCGRLKCITCGRLERITCGRLKRITCGRLGCITCGRLERITCGRLERITCERLERIMRGRLERITCGGLERITCGRLRTGSRPLVDEERLNPAMLTEDETENNGVEKRRYMGICSRRQHNQIRHFPCLRSGDVNSVNPPDTKPFAGIVVPTCSIGCSPYLRDEIRLLLSVLCLFEQIVYFFA</sequence>
<keyword evidence="2" id="KW-1185">Reference proteome</keyword>
<evidence type="ECO:0000313" key="1">
    <source>
        <dbReference type="EMBL" id="GFS12786.1"/>
    </source>
</evidence>
<evidence type="ECO:0000313" key="2">
    <source>
        <dbReference type="Proteomes" id="UP000762676"/>
    </source>
</evidence>
<name>A0AAV4IW99_9GAST</name>
<accession>A0AAV4IW99</accession>
<organism evidence="1 2">
    <name type="scientific">Elysia marginata</name>
    <dbReference type="NCBI Taxonomy" id="1093978"/>
    <lineage>
        <taxon>Eukaryota</taxon>
        <taxon>Metazoa</taxon>
        <taxon>Spiralia</taxon>
        <taxon>Lophotrochozoa</taxon>
        <taxon>Mollusca</taxon>
        <taxon>Gastropoda</taxon>
        <taxon>Heterobranchia</taxon>
        <taxon>Euthyneura</taxon>
        <taxon>Panpulmonata</taxon>
        <taxon>Sacoglossa</taxon>
        <taxon>Placobranchoidea</taxon>
        <taxon>Plakobranchidae</taxon>
        <taxon>Elysia</taxon>
    </lineage>
</organism>
<gene>
    <name evidence="1" type="ORF">ElyMa_001380200</name>
</gene>